<evidence type="ECO:0000256" key="2">
    <source>
        <dbReference type="ARBA" id="ARBA00004496"/>
    </source>
</evidence>
<dbReference type="EMBL" id="CP022579">
    <property type="protein sequence ID" value="QEL64388.1"/>
    <property type="molecule type" value="Genomic_DNA"/>
</dbReference>
<evidence type="ECO:0000256" key="5">
    <source>
        <dbReference type="ARBA" id="ARBA00022448"/>
    </source>
</evidence>
<dbReference type="GO" id="GO:0009288">
    <property type="term" value="C:bacterial-type flagellum"/>
    <property type="evidence" value="ECO:0007669"/>
    <property type="project" value="InterPro"/>
</dbReference>
<dbReference type="InterPro" id="IPR018035">
    <property type="entry name" value="Flagellar_FliH/T3SS_HrpE"/>
</dbReference>
<keyword evidence="8" id="KW-0653">Protein transport</keyword>
<comment type="subcellular location">
    <subcellularLocation>
        <location evidence="2">Cytoplasm</location>
    </subcellularLocation>
</comment>
<dbReference type="RefSeq" id="WP_149424995.1">
    <property type="nucleotide sequence ID" value="NZ_CP022579.1"/>
</dbReference>
<keyword evidence="7" id="KW-1005">Bacterial flagellum biogenesis</keyword>
<comment type="similarity">
    <text evidence="3">Belongs to the FliH family.</text>
</comment>
<accession>A0A5C1E842</accession>
<keyword evidence="13" id="KW-1185">Reference proteome</keyword>
<evidence type="ECO:0000256" key="8">
    <source>
        <dbReference type="ARBA" id="ARBA00022927"/>
    </source>
</evidence>
<keyword evidence="9" id="KW-1006">Bacterial flagellum protein export</keyword>
<sequence>MAENYIPKEKLTAYERYELAAFDAPPEPPPATVESHELPDSQLPVTPLPTAEELEHIHEEARQAGHNAGYAEGREQGYNQGYTEGHAAGRDEGLAEVHAQAARLAALAEQLDGAARHLDQTVADDVLALALEVARQVIRQALRVKPELLLAVVREALVALPHAERPLLYLHPDDATLVREHLGEQIQHAGWRVVEDMSVPPGGCRVEAGSSEVDGTLASRWKRTLDAIGLHQDWLE</sequence>
<dbReference type="Pfam" id="PF02108">
    <property type="entry name" value="FliH"/>
    <property type="match status" value="1"/>
</dbReference>
<keyword evidence="6" id="KW-0963">Cytoplasm</keyword>
<dbReference type="AlphaFoldDB" id="A0A5C1E842"/>
<dbReference type="NCBIfam" id="NF004270">
    <property type="entry name" value="PRK05687.2-1"/>
    <property type="match status" value="1"/>
</dbReference>
<evidence type="ECO:0000313" key="12">
    <source>
        <dbReference type="EMBL" id="QEL64388.1"/>
    </source>
</evidence>
<dbReference type="GO" id="GO:0044781">
    <property type="term" value="P:bacterial-type flagellum organization"/>
    <property type="evidence" value="ECO:0007669"/>
    <property type="project" value="UniProtKB-KW"/>
</dbReference>
<evidence type="ECO:0000256" key="9">
    <source>
        <dbReference type="ARBA" id="ARBA00023225"/>
    </source>
</evidence>
<feature type="region of interest" description="Disordered" evidence="10">
    <location>
        <begin position="22"/>
        <end position="41"/>
    </location>
</feature>
<evidence type="ECO:0000259" key="11">
    <source>
        <dbReference type="Pfam" id="PF02108"/>
    </source>
</evidence>
<dbReference type="GO" id="GO:0015031">
    <property type="term" value="P:protein transport"/>
    <property type="evidence" value="ECO:0007669"/>
    <property type="project" value="UniProtKB-KW"/>
</dbReference>
<keyword evidence="12" id="KW-0282">Flagellum</keyword>
<organism evidence="12 13">
    <name type="scientific">Oryzomicrobium terrae</name>
    <dbReference type="NCBI Taxonomy" id="1735038"/>
    <lineage>
        <taxon>Bacteria</taxon>
        <taxon>Pseudomonadati</taxon>
        <taxon>Pseudomonadota</taxon>
        <taxon>Betaproteobacteria</taxon>
        <taxon>Rhodocyclales</taxon>
        <taxon>Rhodocyclaceae</taxon>
        <taxon>Oryzomicrobium</taxon>
    </lineage>
</organism>
<dbReference type="PRINTS" id="PR01003">
    <property type="entry name" value="FLGFLIH"/>
</dbReference>
<keyword evidence="12" id="KW-0969">Cilium</keyword>
<evidence type="ECO:0000256" key="6">
    <source>
        <dbReference type="ARBA" id="ARBA00022490"/>
    </source>
</evidence>
<evidence type="ECO:0000256" key="7">
    <source>
        <dbReference type="ARBA" id="ARBA00022795"/>
    </source>
</evidence>
<evidence type="ECO:0000256" key="1">
    <source>
        <dbReference type="ARBA" id="ARBA00003041"/>
    </source>
</evidence>
<dbReference type="InterPro" id="IPR051472">
    <property type="entry name" value="T3SS_Stator/FliH"/>
</dbReference>
<gene>
    <name evidence="12" type="primary">fliH</name>
    <name evidence="12" type="ORF">OTERR_09120</name>
</gene>
<dbReference type="GO" id="GO:0005829">
    <property type="term" value="C:cytosol"/>
    <property type="evidence" value="ECO:0007669"/>
    <property type="project" value="TreeGrafter"/>
</dbReference>
<evidence type="ECO:0000256" key="10">
    <source>
        <dbReference type="SAM" id="MobiDB-lite"/>
    </source>
</evidence>
<dbReference type="KEGG" id="otr:OTERR_09120"/>
<comment type="function">
    <text evidence="1">Needed for flagellar regrowth and assembly.</text>
</comment>
<dbReference type="GO" id="GO:0003774">
    <property type="term" value="F:cytoskeletal motor activity"/>
    <property type="evidence" value="ECO:0007669"/>
    <property type="project" value="InterPro"/>
</dbReference>
<reference evidence="12 13" key="1">
    <citation type="submission" date="2017-07" db="EMBL/GenBank/DDBJ databases">
        <title>Complete genome sequence of Oryzomicrobium terrae TPP412.</title>
        <authorList>
            <person name="Chiu L.-W."/>
            <person name="Lo K.-J."/>
            <person name="Tsai Y.-M."/>
            <person name="Lin S.-S."/>
            <person name="Kuo C.-H."/>
            <person name="Liu C.-T."/>
        </authorList>
    </citation>
    <scope>NUCLEOTIDE SEQUENCE [LARGE SCALE GENOMIC DNA]</scope>
    <source>
        <strain evidence="12 13">TPP412</strain>
    </source>
</reference>
<dbReference type="InterPro" id="IPR000563">
    <property type="entry name" value="Flag_FliH"/>
</dbReference>
<proteinExistence type="inferred from homology"/>
<dbReference type="PANTHER" id="PTHR34982:SF1">
    <property type="entry name" value="FLAGELLAR ASSEMBLY PROTEIN FLIH"/>
    <property type="match status" value="1"/>
</dbReference>
<keyword evidence="12" id="KW-0966">Cell projection</keyword>
<evidence type="ECO:0000256" key="3">
    <source>
        <dbReference type="ARBA" id="ARBA00006602"/>
    </source>
</evidence>
<evidence type="ECO:0000313" key="13">
    <source>
        <dbReference type="Proteomes" id="UP000323671"/>
    </source>
</evidence>
<protein>
    <recommendedName>
        <fullName evidence="4">Flagellar assembly protein FliH</fullName>
    </recommendedName>
</protein>
<dbReference type="Proteomes" id="UP000323671">
    <property type="component" value="Chromosome"/>
</dbReference>
<evidence type="ECO:0000256" key="4">
    <source>
        <dbReference type="ARBA" id="ARBA00016507"/>
    </source>
</evidence>
<feature type="domain" description="Flagellar assembly protein FliH/Type III secretion system HrpE" evidence="11">
    <location>
        <begin position="99"/>
        <end position="223"/>
    </location>
</feature>
<dbReference type="PANTHER" id="PTHR34982">
    <property type="entry name" value="YOP PROTEINS TRANSLOCATION PROTEIN L"/>
    <property type="match status" value="1"/>
</dbReference>
<name>A0A5C1E842_9RHOO</name>
<dbReference type="GO" id="GO:0071973">
    <property type="term" value="P:bacterial-type flagellum-dependent cell motility"/>
    <property type="evidence" value="ECO:0007669"/>
    <property type="project" value="InterPro"/>
</dbReference>
<keyword evidence="5" id="KW-0813">Transport</keyword>